<comment type="caution">
    <text evidence="12">The sequence shown here is derived from an EMBL/GenBank/DDBJ whole genome shotgun (WGS) entry which is preliminary data.</text>
</comment>
<feature type="domain" description="TonB C-terminal" evidence="11">
    <location>
        <begin position="28"/>
        <end position="120"/>
    </location>
</feature>
<feature type="signal peptide" evidence="10">
    <location>
        <begin position="1"/>
        <end position="19"/>
    </location>
</feature>
<evidence type="ECO:0000256" key="1">
    <source>
        <dbReference type="ARBA" id="ARBA00004383"/>
    </source>
</evidence>
<evidence type="ECO:0000256" key="5">
    <source>
        <dbReference type="ARBA" id="ARBA00022519"/>
    </source>
</evidence>
<accession>A0A3D9KXH3</accession>
<dbReference type="GO" id="GO:0031992">
    <property type="term" value="F:energy transducer activity"/>
    <property type="evidence" value="ECO:0007669"/>
    <property type="project" value="TreeGrafter"/>
</dbReference>
<evidence type="ECO:0000256" key="7">
    <source>
        <dbReference type="ARBA" id="ARBA00022927"/>
    </source>
</evidence>
<keyword evidence="3" id="KW-0813">Transport</keyword>
<dbReference type="PANTHER" id="PTHR33446">
    <property type="entry name" value="PROTEIN TONB-RELATED"/>
    <property type="match status" value="1"/>
</dbReference>
<dbReference type="Proteomes" id="UP000256779">
    <property type="component" value="Unassembled WGS sequence"/>
</dbReference>
<keyword evidence="10" id="KW-0732">Signal</keyword>
<evidence type="ECO:0000256" key="8">
    <source>
        <dbReference type="ARBA" id="ARBA00022989"/>
    </source>
</evidence>
<dbReference type="RefSeq" id="WP_115870001.1">
    <property type="nucleotide sequence ID" value="NZ_QREG01000026.1"/>
</dbReference>
<organism evidence="12 13">
    <name type="scientific">Marinoscillum furvescens DSM 4134</name>
    <dbReference type="NCBI Taxonomy" id="1122208"/>
    <lineage>
        <taxon>Bacteria</taxon>
        <taxon>Pseudomonadati</taxon>
        <taxon>Bacteroidota</taxon>
        <taxon>Cytophagia</taxon>
        <taxon>Cytophagales</taxon>
        <taxon>Reichenbachiellaceae</taxon>
        <taxon>Marinoscillum</taxon>
    </lineage>
</organism>
<evidence type="ECO:0000313" key="13">
    <source>
        <dbReference type="Proteomes" id="UP000256779"/>
    </source>
</evidence>
<dbReference type="PROSITE" id="PS52015">
    <property type="entry name" value="TONB_CTD"/>
    <property type="match status" value="1"/>
</dbReference>
<keyword evidence="9" id="KW-0472">Membrane</keyword>
<gene>
    <name evidence="12" type="ORF">C7460_12643</name>
</gene>
<comment type="subcellular location">
    <subcellularLocation>
        <location evidence="1">Cell inner membrane</location>
        <topology evidence="1">Single-pass membrane protein</topology>
        <orientation evidence="1">Periplasmic side</orientation>
    </subcellularLocation>
</comment>
<proteinExistence type="inferred from homology"/>
<dbReference type="GO" id="GO:0098797">
    <property type="term" value="C:plasma membrane protein complex"/>
    <property type="evidence" value="ECO:0007669"/>
    <property type="project" value="TreeGrafter"/>
</dbReference>
<keyword evidence="13" id="KW-1185">Reference proteome</keyword>
<evidence type="ECO:0000256" key="6">
    <source>
        <dbReference type="ARBA" id="ARBA00022692"/>
    </source>
</evidence>
<sequence>MRRYITLLGLVFTATLAFASSDPNYVVMPKALNMEAVARTISYPASSNTAGIEGKVLLYVEIDAKGEVTKTTTLSAPCSKLKTEAENAAKKLKFEPARNSAGEAVASGVRIPFEFELTIE</sequence>
<evidence type="ECO:0000256" key="9">
    <source>
        <dbReference type="ARBA" id="ARBA00023136"/>
    </source>
</evidence>
<dbReference type="GO" id="GO:0055085">
    <property type="term" value="P:transmembrane transport"/>
    <property type="evidence" value="ECO:0007669"/>
    <property type="project" value="InterPro"/>
</dbReference>
<keyword evidence="8" id="KW-1133">Transmembrane helix</keyword>
<dbReference type="Pfam" id="PF03544">
    <property type="entry name" value="TonB_C"/>
    <property type="match status" value="1"/>
</dbReference>
<keyword evidence="6" id="KW-0812">Transmembrane</keyword>
<dbReference type="InterPro" id="IPR051045">
    <property type="entry name" value="TonB-dependent_transducer"/>
</dbReference>
<dbReference type="AlphaFoldDB" id="A0A3D9KXH3"/>
<dbReference type="NCBIfam" id="TIGR01352">
    <property type="entry name" value="tonB_Cterm"/>
    <property type="match status" value="1"/>
</dbReference>
<dbReference type="GO" id="GO:0015031">
    <property type="term" value="P:protein transport"/>
    <property type="evidence" value="ECO:0007669"/>
    <property type="project" value="UniProtKB-KW"/>
</dbReference>
<protein>
    <submittedName>
        <fullName evidence="12">TonB family protein</fullName>
    </submittedName>
</protein>
<feature type="chain" id="PRO_5017583450" evidence="10">
    <location>
        <begin position="20"/>
        <end position="120"/>
    </location>
</feature>
<dbReference type="InterPro" id="IPR006260">
    <property type="entry name" value="TonB/TolA_C"/>
</dbReference>
<evidence type="ECO:0000256" key="4">
    <source>
        <dbReference type="ARBA" id="ARBA00022475"/>
    </source>
</evidence>
<dbReference type="InterPro" id="IPR037682">
    <property type="entry name" value="TonB_C"/>
</dbReference>
<evidence type="ECO:0000313" key="12">
    <source>
        <dbReference type="EMBL" id="RED93204.1"/>
    </source>
</evidence>
<reference evidence="12 13" key="1">
    <citation type="submission" date="2018-07" db="EMBL/GenBank/DDBJ databases">
        <title>Genomic Encyclopedia of Type Strains, Phase IV (KMG-IV): sequencing the most valuable type-strain genomes for metagenomic binning, comparative biology and taxonomic classification.</title>
        <authorList>
            <person name="Goeker M."/>
        </authorList>
    </citation>
    <scope>NUCLEOTIDE SEQUENCE [LARGE SCALE GENOMIC DNA]</scope>
    <source>
        <strain evidence="12 13">DSM 4134</strain>
    </source>
</reference>
<comment type="similarity">
    <text evidence="2">Belongs to the TonB family.</text>
</comment>
<dbReference type="PANTHER" id="PTHR33446:SF2">
    <property type="entry name" value="PROTEIN TONB"/>
    <property type="match status" value="1"/>
</dbReference>
<dbReference type="SUPFAM" id="SSF74653">
    <property type="entry name" value="TolA/TonB C-terminal domain"/>
    <property type="match status" value="1"/>
</dbReference>
<keyword evidence="7" id="KW-0653">Protein transport</keyword>
<evidence type="ECO:0000256" key="2">
    <source>
        <dbReference type="ARBA" id="ARBA00006555"/>
    </source>
</evidence>
<dbReference type="OrthoDB" id="9792439at2"/>
<evidence type="ECO:0000256" key="10">
    <source>
        <dbReference type="SAM" id="SignalP"/>
    </source>
</evidence>
<keyword evidence="4" id="KW-1003">Cell membrane</keyword>
<dbReference type="Gene3D" id="3.30.1150.10">
    <property type="match status" value="1"/>
</dbReference>
<keyword evidence="5" id="KW-0997">Cell inner membrane</keyword>
<name>A0A3D9KXH3_MARFU</name>
<dbReference type="EMBL" id="QREG01000026">
    <property type="protein sequence ID" value="RED93204.1"/>
    <property type="molecule type" value="Genomic_DNA"/>
</dbReference>
<evidence type="ECO:0000256" key="3">
    <source>
        <dbReference type="ARBA" id="ARBA00022448"/>
    </source>
</evidence>
<evidence type="ECO:0000259" key="11">
    <source>
        <dbReference type="PROSITE" id="PS52015"/>
    </source>
</evidence>